<gene>
    <name evidence="2" type="ORF">COLO4_19704</name>
</gene>
<keyword evidence="3" id="KW-1185">Reference proteome</keyword>
<comment type="caution">
    <text evidence="2">The sequence shown here is derived from an EMBL/GenBank/DDBJ whole genome shotgun (WGS) entry which is preliminary data.</text>
</comment>
<reference evidence="3" key="1">
    <citation type="submission" date="2013-09" db="EMBL/GenBank/DDBJ databases">
        <title>Corchorus olitorius genome sequencing.</title>
        <authorList>
            <person name="Alam M."/>
            <person name="Haque M.S."/>
            <person name="Islam M.S."/>
            <person name="Emdad E.M."/>
            <person name="Islam M.M."/>
            <person name="Ahmed B."/>
            <person name="Halim A."/>
            <person name="Hossen Q.M.M."/>
            <person name="Hossain M.Z."/>
            <person name="Ahmed R."/>
            <person name="Khan M.M."/>
            <person name="Islam R."/>
            <person name="Rashid M.M."/>
            <person name="Khan S.A."/>
            <person name="Rahman M.S."/>
            <person name="Alam M."/>
            <person name="Yahiya A.S."/>
            <person name="Khan M.S."/>
            <person name="Azam M.S."/>
            <person name="Haque T."/>
            <person name="Lashkar M.Z.H."/>
            <person name="Akhand A.I."/>
            <person name="Morshed G."/>
            <person name="Roy S."/>
            <person name="Uddin K.S."/>
            <person name="Rabeya T."/>
            <person name="Hossain A.S."/>
            <person name="Chowdhury A."/>
            <person name="Snigdha A.R."/>
            <person name="Mortoza M.S."/>
            <person name="Matin S.A."/>
            <person name="Hoque S.M.E."/>
            <person name="Islam M.K."/>
            <person name="Roy D.K."/>
            <person name="Haider R."/>
            <person name="Moosa M.M."/>
            <person name="Elias S.M."/>
            <person name="Hasan A.M."/>
            <person name="Jahan S."/>
            <person name="Shafiuddin M."/>
            <person name="Mahmood N."/>
            <person name="Shommy N.S."/>
        </authorList>
    </citation>
    <scope>NUCLEOTIDE SEQUENCE [LARGE SCALE GENOMIC DNA]</scope>
    <source>
        <strain evidence="3">cv. O-4</strain>
    </source>
</reference>
<evidence type="ECO:0000256" key="1">
    <source>
        <dbReference type="SAM" id="Phobius"/>
    </source>
</evidence>
<feature type="transmembrane region" description="Helical" evidence="1">
    <location>
        <begin position="20"/>
        <end position="42"/>
    </location>
</feature>
<evidence type="ECO:0000313" key="2">
    <source>
        <dbReference type="EMBL" id="OMO89540.1"/>
    </source>
</evidence>
<keyword evidence="1" id="KW-0472">Membrane</keyword>
<accession>A0A1R3J408</accession>
<dbReference type="EMBL" id="AWUE01016735">
    <property type="protein sequence ID" value="OMO89540.1"/>
    <property type="molecule type" value="Genomic_DNA"/>
</dbReference>
<protein>
    <submittedName>
        <fullName evidence="2">Uncharacterized protein</fullName>
    </submittedName>
</protein>
<name>A0A1R3J408_9ROSI</name>
<keyword evidence="1" id="KW-1133">Transmembrane helix</keyword>
<dbReference type="AlphaFoldDB" id="A0A1R3J408"/>
<evidence type="ECO:0000313" key="3">
    <source>
        <dbReference type="Proteomes" id="UP000187203"/>
    </source>
</evidence>
<sequence>MLSSSKSSPATLSKNQSGHYLLFTWVMLLPPAFLTAFGFNFITTHPGSGNVNNRITSGNEWTSKVTAGDISLGLPAAEAAALSIGYFLADTPVSDVRPVIKESSKYGGSCFGIDTMIF</sequence>
<dbReference type="Proteomes" id="UP000187203">
    <property type="component" value="Unassembled WGS sequence"/>
</dbReference>
<proteinExistence type="predicted"/>
<keyword evidence="1" id="KW-0812">Transmembrane</keyword>
<organism evidence="2 3">
    <name type="scientific">Corchorus olitorius</name>
    <dbReference type="NCBI Taxonomy" id="93759"/>
    <lineage>
        <taxon>Eukaryota</taxon>
        <taxon>Viridiplantae</taxon>
        <taxon>Streptophyta</taxon>
        <taxon>Embryophyta</taxon>
        <taxon>Tracheophyta</taxon>
        <taxon>Spermatophyta</taxon>
        <taxon>Magnoliopsida</taxon>
        <taxon>eudicotyledons</taxon>
        <taxon>Gunneridae</taxon>
        <taxon>Pentapetalae</taxon>
        <taxon>rosids</taxon>
        <taxon>malvids</taxon>
        <taxon>Malvales</taxon>
        <taxon>Malvaceae</taxon>
        <taxon>Grewioideae</taxon>
        <taxon>Apeibeae</taxon>
        <taxon>Corchorus</taxon>
    </lineage>
</organism>